<gene>
    <name evidence="2" type="ORF">BZA70DRAFT_4478</name>
</gene>
<feature type="transmembrane region" description="Helical" evidence="1">
    <location>
        <begin position="143"/>
        <end position="168"/>
    </location>
</feature>
<evidence type="ECO:0000313" key="3">
    <source>
        <dbReference type="Proteomes" id="UP001498771"/>
    </source>
</evidence>
<dbReference type="GeneID" id="90040638"/>
<reference evidence="2 3" key="1">
    <citation type="submission" date="2024-03" db="EMBL/GenBank/DDBJ databases">
        <title>Genome-scale model development and genomic sequencing of the oleaginous clade Lipomyces.</title>
        <authorList>
            <consortium name="Lawrence Berkeley National Laboratory"/>
            <person name="Czajka J.J."/>
            <person name="Han Y."/>
            <person name="Kim J."/>
            <person name="Mondo S.J."/>
            <person name="Hofstad B.A."/>
            <person name="Robles A."/>
            <person name="Haridas S."/>
            <person name="Riley R."/>
            <person name="LaButti K."/>
            <person name="Pangilinan J."/>
            <person name="Andreopoulos W."/>
            <person name="Lipzen A."/>
            <person name="Yan J."/>
            <person name="Wang M."/>
            <person name="Ng V."/>
            <person name="Grigoriev I.V."/>
            <person name="Spatafora J.W."/>
            <person name="Magnuson J.K."/>
            <person name="Baker S.E."/>
            <person name="Pomraning K.R."/>
        </authorList>
    </citation>
    <scope>NUCLEOTIDE SEQUENCE [LARGE SCALE GENOMIC DNA]</scope>
    <source>
        <strain evidence="2 3">Phaff 52-87</strain>
    </source>
</reference>
<comment type="caution">
    <text evidence="2">The sequence shown here is derived from an EMBL/GenBank/DDBJ whole genome shotgun (WGS) entry which is preliminary data.</text>
</comment>
<feature type="transmembrane region" description="Helical" evidence="1">
    <location>
        <begin position="108"/>
        <end position="131"/>
    </location>
</feature>
<dbReference type="Proteomes" id="UP001498771">
    <property type="component" value="Unassembled WGS sequence"/>
</dbReference>
<name>A0ABR1FBI0_9ASCO</name>
<keyword evidence="3" id="KW-1185">Reference proteome</keyword>
<evidence type="ECO:0000313" key="2">
    <source>
        <dbReference type="EMBL" id="KAK7207107.1"/>
    </source>
</evidence>
<sequence>MTVYFNPALHLHFSVPDELKTMDMRTRYYARPSQYACCLCAYRHDYITWRTKCYAASPTDFQETALLLETAIHFSPKIALFSLLLHDIAADQIALYISFFLLPCFFHSFTHLFCHSFVFAFVRSFILILFFSSFSCIRSFIRYFLLLFPFHFFLYPGLPSPAFLFFLYHFPITCL</sequence>
<keyword evidence="1" id="KW-0472">Membrane</keyword>
<dbReference type="RefSeq" id="XP_064770140.1">
    <property type="nucleotide sequence ID" value="XM_064915126.1"/>
</dbReference>
<accession>A0ABR1FBI0</accession>
<dbReference type="EMBL" id="JBBJBU010000001">
    <property type="protein sequence ID" value="KAK7207107.1"/>
    <property type="molecule type" value="Genomic_DNA"/>
</dbReference>
<organism evidence="2 3">
    <name type="scientific">Myxozyma melibiosi</name>
    <dbReference type="NCBI Taxonomy" id="54550"/>
    <lineage>
        <taxon>Eukaryota</taxon>
        <taxon>Fungi</taxon>
        <taxon>Dikarya</taxon>
        <taxon>Ascomycota</taxon>
        <taxon>Saccharomycotina</taxon>
        <taxon>Lipomycetes</taxon>
        <taxon>Lipomycetales</taxon>
        <taxon>Lipomycetaceae</taxon>
        <taxon>Myxozyma</taxon>
    </lineage>
</organism>
<keyword evidence="1" id="KW-0812">Transmembrane</keyword>
<evidence type="ECO:0000256" key="1">
    <source>
        <dbReference type="SAM" id="Phobius"/>
    </source>
</evidence>
<keyword evidence="1" id="KW-1133">Transmembrane helix</keyword>
<protein>
    <submittedName>
        <fullName evidence="2">Uncharacterized protein</fullName>
    </submittedName>
</protein>
<proteinExistence type="predicted"/>